<keyword evidence="2" id="KW-1185">Reference proteome</keyword>
<proteinExistence type="predicted"/>
<reference evidence="1 2" key="1">
    <citation type="submission" date="2018-11" db="EMBL/GenBank/DDBJ databases">
        <title>Draft genome sequence of Gordonia sp. RS15-1S isolated from rice stems.</title>
        <authorList>
            <person name="Muangham S."/>
        </authorList>
    </citation>
    <scope>NUCLEOTIDE SEQUENCE [LARGE SCALE GENOMIC DNA]</scope>
    <source>
        <strain evidence="1 2">RS15-1S</strain>
    </source>
</reference>
<protein>
    <submittedName>
        <fullName evidence="1">Uncharacterized protein</fullName>
    </submittedName>
</protein>
<name>A0A3N4GB48_9ACTN</name>
<sequence length="86" mass="9643">MKQPFSMLTYPLGTGIFRGVRESNTHQGDTMTASTLALQLNIDAEDFDLEAALADINSSFGPLGRHHRLDDEEQEIAWEIIDSHRV</sequence>
<dbReference type="EMBL" id="RKMH01000011">
    <property type="protein sequence ID" value="RPA58607.1"/>
    <property type="molecule type" value="Genomic_DNA"/>
</dbReference>
<accession>A0A3N4GB48</accession>
<organism evidence="1 2">
    <name type="scientific">Gordonia oryzae</name>
    <dbReference type="NCBI Taxonomy" id="2487349"/>
    <lineage>
        <taxon>Bacteria</taxon>
        <taxon>Bacillati</taxon>
        <taxon>Actinomycetota</taxon>
        <taxon>Actinomycetes</taxon>
        <taxon>Mycobacteriales</taxon>
        <taxon>Gordoniaceae</taxon>
        <taxon>Gordonia</taxon>
    </lineage>
</organism>
<dbReference type="Proteomes" id="UP000267536">
    <property type="component" value="Unassembled WGS sequence"/>
</dbReference>
<evidence type="ECO:0000313" key="2">
    <source>
        <dbReference type="Proteomes" id="UP000267536"/>
    </source>
</evidence>
<dbReference type="AlphaFoldDB" id="A0A3N4GB48"/>
<evidence type="ECO:0000313" key="1">
    <source>
        <dbReference type="EMBL" id="RPA58607.1"/>
    </source>
</evidence>
<comment type="caution">
    <text evidence="1">The sequence shown here is derived from an EMBL/GenBank/DDBJ whole genome shotgun (WGS) entry which is preliminary data.</text>
</comment>
<gene>
    <name evidence="1" type="ORF">EF294_15740</name>
</gene>